<comment type="caution">
    <text evidence="1">The sequence shown here is derived from an EMBL/GenBank/DDBJ whole genome shotgun (WGS) entry which is preliminary data.</text>
</comment>
<proteinExistence type="predicted"/>
<accession>A0A4Z2EFH5</accession>
<gene>
    <name evidence="1" type="ORF">EYF80_062406</name>
</gene>
<evidence type="ECO:0000313" key="1">
    <source>
        <dbReference type="EMBL" id="TNN27451.1"/>
    </source>
</evidence>
<evidence type="ECO:0008006" key="3">
    <source>
        <dbReference type="Google" id="ProtNLM"/>
    </source>
</evidence>
<evidence type="ECO:0000313" key="2">
    <source>
        <dbReference type="Proteomes" id="UP000314294"/>
    </source>
</evidence>
<dbReference type="AlphaFoldDB" id="A0A4Z2EFH5"/>
<reference evidence="1 2" key="1">
    <citation type="submission" date="2019-03" db="EMBL/GenBank/DDBJ databases">
        <title>First draft genome of Liparis tanakae, snailfish: a comprehensive survey of snailfish specific genes.</title>
        <authorList>
            <person name="Kim W."/>
            <person name="Song I."/>
            <person name="Jeong J.-H."/>
            <person name="Kim D."/>
            <person name="Kim S."/>
            <person name="Ryu S."/>
            <person name="Song J.Y."/>
            <person name="Lee S.K."/>
        </authorList>
    </citation>
    <scope>NUCLEOTIDE SEQUENCE [LARGE SCALE GENOMIC DNA]</scope>
    <source>
        <tissue evidence="1">Muscle</tissue>
    </source>
</reference>
<sequence>MAASILRGSCYLSTFLVHLSPIEYKHQGREILKFPQKGGGLIVGPRGRRVRKVLEFAPEAPHTNCSPGRFDKHLPELSHTLAGLDGTVQQVAVTVLQSSLVLSQWGFHLMSTQER</sequence>
<keyword evidence="2" id="KW-1185">Reference proteome</keyword>
<name>A0A4Z2EFH5_9TELE</name>
<protein>
    <recommendedName>
        <fullName evidence="3">K Homology domain-containing protein</fullName>
    </recommendedName>
</protein>
<organism evidence="1 2">
    <name type="scientific">Liparis tanakae</name>
    <name type="common">Tanaka's snailfish</name>
    <dbReference type="NCBI Taxonomy" id="230148"/>
    <lineage>
        <taxon>Eukaryota</taxon>
        <taxon>Metazoa</taxon>
        <taxon>Chordata</taxon>
        <taxon>Craniata</taxon>
        <taxon>Vertebrata</taxon>
        <taxon>Euteleostomi</taxon>
        <taxon>Actinopterygii</taxon>
        <taxon>Neopterygii</taxon>
        <taxon>Teleostei</taxon>
        <taxon>Neoteleostei</taxon>
        <taxon>Acanthomorphata</taxon>
        <taxon>Eupercaria</taxon>
        <taxon>Perciformes</taxon>
        <taxon>Cottioidei</taxon>
        <taxon>Cottales</taxon>
        <taxon>Liparidae</taxon>
        <taxon>Liparis</taxon>
    </lineage>
</organism>
<dbReference type="Proteomes" id="UP000314294">
    <property type="component" value="Unassembled WGS sequence"/>
</dbReference>
<dbReference type="EMBL" id="SRLO01008288">
    <property type="protein sequence ID" value="TNN27451.1"/>
    <property type="molecule type" value="Genomic_DNA"/>
</dbReference>